<sequence length="797" mass="89350">MAENHGTTSGESTAVVKSLNISDGASSDLRSPPADLPLRQAFHPAPQPTFRDITEKFIRACSALDTGQLVKDEYFTLFESIGALEIMDPKMDSGFLQPGETLEDAYDTLAPLLPEEVIGIMDQLLSYEMAWHRGYPLSQTLFTSVYIDKLLWPEPKTFEQAQFYRDGPPDNKRPGVLLEVLRAYCLALIKCCDFVNAKVTSRDYYEEEDFCTHTYNRVLFVGTPVDVFSRELDAAVERMEDTDLEMNLALQEALIARLNFRKDFLVALDFHSPIERLDKSWPPIFSNLISLNATHQLGKSVPGAFSTKLQRRLASTVPPRPIVELDFADAFQTLKQLCLDCEEATHFTRLEPDPLEYQSFLWAYASRNPTPLPYSRSYLATLLFHPTTLNATTSIPLADLRTLVLPASPLLDPTNWTLSPPRNLMLPKPPRLQLALYIDEFIERSGQPYLEFWTALGQNRCRLRRMLGHVIISWDQLQNDAGIVDEDIHATLEEMGTQVQDQVLAYPLTSWTYAKKLTMLEKMILLGFEQDIYLPDEYAGQYFFLSTVSSRRRDLLSNILAHLQYRHRCLLSCVEPDLPKAAEVEESIGYLQTLHAGATGIWSLSTALFHFYTLLMYLRLLPIPNRPFSSETLRYELRMKPFLTLQPPEVLPFEEFRERVRPFGDYVAPDAGFWKEVADGGSGGRLWKEIDACVRDAKEAFASVKKAGAKKARAGGVERDWGREVQGVLASCVALGVGAAGVKGALKEVGGGKAGGKRKAEGGMRLGLELGVKVEIPGIGTGKRYAEGWVVGKVVKG</sequence>
<dbReference type="Proteomes" id="UP000799755">
    <property type="component" value="Unassembled WGS sequence"/>
</dbReference>
<gene>
    <name evidence="1" type="ORF">BDR25DRAFT_337414</name>
</gene>
<evidence type="ECO:0000313" key="1">
    <source>
        <dbReference type="EMBL" id="KAF2464622.1"/>
    </source>
</evidence>
<protein>
    <submittedName>
        <fullName evidence="1">Amino-acid N-acetyltransferas-like protein subunit Mak10</fullName>
    </submittedName>
</protein>
<reference evidence="1" key="1">
    <citation type="journal article" date="2020" name="Stud. Mycol.">
        <title>101 Dothideomycetes genomes: a test case for predicting lifestyles and emergence of pathogens.</title>
        <authorList>
            <person name="Haridas S."/>
            <person name="Albert R."/>
            <person name="Binder M."/>
            <person name="Bloem J."/>
            <person name="Labutti K."/>
            <person name="Salamov A."/>
            <person name="Andreopoulos B."/>
            <person name="Baker S."/>
            <person name="Barry K."/>
            <person name="Bills G."/>
            <person name="Bluhm B."/>
            <person name="Cannon C."/>
            <person name="Castanera R."/>
            <person name="Culley D."/>
            <person name="Daum C."/>
            <person name="Ezra D."/>
            <person name="Gonzalez J."/>
            <person name="Henrissat B."/>
            <person name="Kuo A."/>
            <person name="Liang C."/>
            <person name="Lipzen A."/>
            <person name="Lutzoni F."/>
            <person name="Magnuson J."/>
            <person name="Mondo S."/>
            <person name="Nolan M."/>
            <person name="Ohm R."/>
            <person name="Pangilinan J."/>
            <person name="Park H.-J."/>
            <person name="Ramirez L."/>
            <person name="Alfaro M."/>
            <person name="Sun H."/>
            <person name="Tritt A."/>
            <person name="Yoshinaga Y."/>
            <person name="Zwiers L.-H."/>
            <person name="Turgeon B."/>
            <person name="Goodwin S."/>
            <person name="Spatafora J."/>
            <person name="Crous P."/>
            <person name="Grigoriev I."/>
        </authorList>
    </citation>
    <scope>NUCLEOTIDE SEQUENCE</scope>
    <source>
        <strain evidence="1">ATCC 200398</strain>
    </source>
</reference>
<dbReference type="EMBL" id="MU003535">
    <property type="protein sequence ID" value="KAF2464622.1"/>
    <property type="molecule type" value="Genomic_DNA"/>
</dbReference>
<evidence type="ECO:0000313" key="2">
    <source>
        <dbReference type="Proteomes" id="UP000799755"/>
    </source>
</evidence>
<comment type="caution">
    <text evidence="1">The sequence shown here is derived from an EMBL/GenBank/DDBJ whole genome shotgun (WGS) entry which is preliminary data.</text>
</comment>
<proteinExistence type="predicted"/>
<name>A0ACB6QE31_9PLEO</name>
<keyword evidence="2" id="KW-1185">Reference proteome</keyword>
<accession>A0ACB6QE31</accession>
<organism evidence="1 2">
    <name type="scientific">Lindgomyces ingoldianus</name>
    <dbReference type="NCBI Taxonomy" id="673940"/>
    <lineage>
        <taxon>Eukaryota</taxon>
        <taxon>Fungi</taxon>
        <taxon>Dikarya</taxon>
        <taxon>Ascomycota</taxon>
        <taxon>Pezizomycotina</taxon>
        <taxon>Dothideomycetes</taxon>
        <taxon>Pleosporomycetidae</taxon>
        <taxon>Pleosporales</taxon>
        <taxon>Lindgomycetaceae</taxon>
        <taxon>Lindgomyces</taxon>
    </lineage>
</organism>